<sequence length="241" mass="25786">MHIPRRGAAAVALSCGLLASLPALAADEPRYYNQVSLRAEVSKEVARDLMVVTLYSEAQNSDPGKLAKEITEAMNKAVQQARQVKDVKISQGSRNSYPIYDTKGQKITGWRERAELRLESADFPALSKLTGELLQDLKMGGMDFSIAPATRKSSEDALLKDAVAAFKARAQLATEALGGKGYKVVSLNLNSSGYPRPYLRNAPMAMMAKGAADEAAPAPDIEAGTSEVSMSADGLIEVQVP</sequence>
<keyword evidence="3" id="KW-1185">Reference proteome</keyword>
<dbReference type="PANTHER" id="PTHR34387:SF1">
    <property type="entry name" value="PERIPLASMIC IMMUNOGENIC PROTEIN"/>
    <property type="match status" value="1"/>
</dbReference>
<dbReference type="Pfam" id="PF04402">
    <property type="entry name" value="SIMPL"/>
    <property type="match status" value="1"/>
</dbReference>
<dbReference type="InterPro" id="IPR052022">
    <property type="entry name" value="26kDa_periplasmic_antigen"/>
</dbReference>
<feature type="chain" id="PRO_5045973549" evidence="1">
    <location>
        <begin position="26"/>
        <end position="241"/>
    </location>
</feature>
<dbReference type="EMBL" id="CP077073">
    <property type="protein sequence ID" value="QXH34967.1"/>
    <property type="molecule type" value="Genomic_DNA"/>
</dbReference>
<keyword evidence="1" id="KW-0732">Signal</keyword>
<reference evidence="2" key="1">
    <citation type="journal article" date="2021" name="Microorganisms">
        <title>The Ever-Expanding Pseudomonas Genus: Description of 43 New Species and Partition of the Pseudomonas putida Group.</title>
        <authorList>
            <person name="Girard L."/>
            <person name="Lood C."/>
            <person name="Hofte M."/>
            <person name="Vandamme P."/>
            <person name="Rokni-Zadeh H."/>
            <person name="van Noort V."/>
            <person name="Lavigne R."/>
            <person name="De Mot R."/>
        </authorList>
    </citation>
    <scope>NUCLEOTIDE SEQUENCE</scope>
    <source>
        <strain evidence="2">COW39</strain>
    </source>
</reference>
<dbReference type="Proteomes" id="UP001047646">
    <property type="component" value="Chromosome"/>
</dbReference>
<name>A0ABX8M8U1_9PSED</name>
<evidence type="ECO:0000313" key="2">
    <source>
        <dbReference type="EMBL" id="QXH34967.1"/>
    </source>
</evidence>
<feature type="signal peptide" evidence="1">
    <location>
        <begin position="1"/>
        <end position="25"/>
    </location>
</feature>
<dbReference type="RefSeq" id="WP_217849963.1">
    <property type="nucleotide sequence ID" value="NZ_CP077073.1"/>
</dbReference>
<evidence type="ECO:0000313" key="3">
    <source>
        <dbReference type="Proteomes" id="UP001047646"/>
    </source>
</evidence>
<evidence type="ECO:0000256" key="1">
    <source>
        <dbReference type="SAM" id="SignalP"/>
    </source>
</evidence>
<dbReference type="PANTHER" id="PTHR34387">
    <property type="entry name" value="SLR1258 PROTEIN"/>
    <property type="match status" value="1"/>
</dbReference>
<proteinExistence type="predicted"/>
<protein>
    <submittedName>
        <fullName evidence="2">SIMPL domain-containing protein</fullName>
    </submittedName>
</protein>
<organism evidence="2 3">
    <name type="scientific">Pseudomonas muyukensis</name>
    <dbReference type="NCBI Taxonomy" id="2842357"/>
    <lineage>
        <taxon>Bacteria</taxon>
        <taxon>Pseudomonadati</taxon>
        <taxon>Pseudomonadota</taxon>
        <taxon>Gammaproteobacteria</taxon>
        <taxon>Pseudomonadales</taxon>
        <taxon>Pseudomonadaceae</taxon>
        <taxon>Pseudomonas</taxon>
    </lineage>
</organism>
<gene>
    <name evidence="2" type="ORF">KSS95_23000</name>
</gene>
<dbReference type="InterPro" id="IPR007497">
    <property type="entry name" value="SIMPL/DUF541"/>
</dbReference>
<accession>A0ABX8M8U1</accession>